<feature type="compositionally biased region" description="Basic and acidic residues" evidence="4">
    <location>
        <begin position="430"/>
        <end position="443"/>
    </location>
</feature>
<evidence type="ECO:0000259" key="5">
    <source>
        <dbReference type="SMART" id="SM01287"/>
    </source>
</evidence>
<evidence type="ECO:0000256" key="2">
    <source>
        <dbReference type="ARBA" id="ARBA00037550"/>
    </source>
</evidence>
<dbReference type="RefSeq" id="XP_003654902.1">
    <property type="nucleotide sequence ID" value="XM_003654854.1"/>
</dbReference>
<feature type="domain" description="Histone chaperone RTT106/FACT complex subunit SPT16-like middle" evidence="5">
    <location>
        <begin position="294"/>
        <end position="394"/>
    </location>
</feature>
<dbReference type="SUPFAM" id="SSF50729">
    <property type="entry name" value="PH domain-like"/>
    <property type="match status" value="1"/>
</dbReference>
<dbReference type="Proteomes" id="UP000008181">
    <property type="component" value="Chromosome 3"/>
</dbReference>
<dbReference type="GeneID" id="11518996"/>
<organism evidence="6 7">
    <name type="scientific">Thermothielavioides terrestris (strain ATCC 38088 / NRRL 8126)</name>
    <name type="common">Thielavia terrestris</name>
    <dbReference type="NCBI Taxonomy" id="578455"/>
    <lineage>
        <taxon>Eukaryota</taxon>
        <taxon>Fungi</taxon>
        <taxon>Dikarya</taxon>
        <taxon>Ascomycota</taxon>
        <taxon>Pezizomycotina</taxon>
        <taxon>Sordariomycetes</taxon>
        <taxon>Sordariomycetidae</taxon>
        <taxon>Sordariales</taxon>
        <taxon>Chaetomiaceae</taxon>
        <taxon>Thermothielavioides</taxon>
        <taxon>Thermothielavioides terrestris</taxon>
    </lineage>
</organism>
<dbReference type="PANTHER" id="PTHR45849">
    <property type="entry name" value="FACT COMPLEX SUBUNIT SSRP1"/>
    <property type="match status" value="1"/>
</dbReference>
<dbReference type="STRING" id="578455.G2R742"/>
<dbReference type="InterPro" id="IPR050454">
    <property type="entry name" value="RTT106/SSRP1_HistChap/FACT"/>
</dbReference>
<evidence type="ECO:0000256" key="4">
    <source>
        <dbReference type="SAM" id="MobiDB-lite"/>
    </source>
</evidence>
<feature type="region of interest" description="Disordered" evidence="4">
    <location>
        <begin position="1"/>
        <end position="28"/>
    </location>
</feature>
<dbReference type="GO" id="GO:0031491">
    <property type="term" value="F:nucleosome binding"/>
    <property type="evidence" value="ECO:0007669"/>
    <property type="project" value="TreeGrafter"/>
</dbReference>
<feature type="compositionally biased region" description="Basic and acidic residues" evidence="4">
    <location>
        <begin position="395"/>
        <end position="409"/>
    </location>
</feature>
<dbReference type="KEGG" id="ttt:THITE_2145691"/>
<dbReference type="AlphaFoldDB" id="G2R742"/>
<dbReference type="InterPro" id="IPR011993">
    <property type="entry name" value="PH-like_dom_sf"/>
</dbReference>
<dbReference type="Gene3D" id="2.30.29.30">
    <property type="entry name" value="Pleckstrin-homology domain (PH domain)/Phosphotyrosine-binding domain (PTB)"/>
    <property type="match status" value="1"/>
</dbReference>
<evidence type="ECO:0000256" key="3">
    <source>
        <dbReference type="ARBA" id="ARBA00038654"/>
    </source>
</evidence>
<comment type="function">
    <text evidence="2">Histones H3 and H4 chaperone involved in the nucleosome formation and heterochromatin silencing. Required for the deposition of H3K56ac-carrying H3-H4 complex onto newly-replicated DNA. Plays a role in the transcriptional regulation of the cell-cycle dependent histone genes by creating a repressive structure at the core histone gene promoter.</text>
</comment>
<dbReference type="PANTHER" id="PTHR45849:SF3">
    <property type="entry name" value="HISTONE CHAPERONE RTT106"/>
    <property type="match status" value="1"/>
</dbReference>
<accession>G2R742</accession>
<comment type="similarity">
    <text evidence="1">Belongs to the RTT106 family.</text>
</comment>
<comment type="subunit">
    <text evidence="3">Interacts with histones H3 and H4.</text>
</comment>
<gene>
    <name evidence="6" type="ORF">THITE_2145691</name>
</gene>
<dbReference type="EMBL" id="CP003011">
    <property type="protein sequence ID" value="AEO68566.1"/>
    <property type="molecule type" value="Genomic_DNA"/>
</dbReference>
<evidence type="ECO:0000256" key="1">
    <source>
        <dbReference type="ARBA" id="ARBA00006159"/>
    </source>
</evidence>
<feature type="region of interest" description="Disordered" evidence="4">
    <location>
        <begin position="395"/>
        <end position="498"/>
    </location>
</feature>
<reference evidence="6 7" key="1">
    <citation type="journal article" date="2011" name="Nat. Biotechnol.">
        <title>Comparative genomic analysis of the thermophilic biomass-degrading fungi Myceliophthora thermophila and Thielavia terrestris.</title>
        <authorList>
            <person name="Berka R.M."/>
            <person name="Grigoriev I.V."/>
            <person name="Otillar R."/>
            <person name="Salamov A."/>
            <person name="Grimwood J."/>
            <person name="Reid I."/>
            <person name="Ishmael N."/>
            <person name="John T."/>
            <person name="Darmond C."/>
            <person name="Moisan M.-C."/>
            <person name="Henrissat B."/>
            <person name="Coutinho P.M."/>
            <person name="Lombard V."/>
            <person name="Natvig D.O."/>
            <person name="Lindquist E."/>
            <person name="Schmutz J."/>
            <person name="Lucas S."/>
            <person name="Harris P."/>
            <person name="Powlowski J."/>
            <person name="Bellemare A."/>
            <person name="Taylor D."/>
            <person name="Butler G."/>
            <person name="de Vries R.P."/>
            <person name="Allijn I.E."/>
            <person name="van den Brink J."/>
            <person name="Ushinsky S."/>
            <person name="Storms R."/>
            <person name="Powell A.J."/>
            <person name="Paulsen I.T."/>
            <person name="Elbourne L.D.H."/>
            <person name="Baker S.E."/>
            <person name="Magnuson J."/>
            <person name="LaBoissiere S."/>
            <person name="Clutterbuck A.J."/>
            <person name="Martinez D."/>
            <person name="Wogulis M."/>
            <person name="de Leon A.L."/>
            <person name="Rey M.W."/>
            <person name="Tsang A."/>
        </authorList>
    </citation>
    <scope>NUCLEOTIDE SEQUENCE [LARGE SCALE GENOMIC DNA]</scope>
    <source>
        <strain evidence="7">ATCC 38088 / NRRL 8126</strain>
    </source>
</reference>
<dbReference type="InterPro" id="IPR013719">
    <property type="entry name" value="RTT106/SPT16-like_middle_dom"/>
</dbReference>
<evidence type="ECO:0000313" key="6">
    <source>
        <dbReference type="EMBL" id="AEO68566.1"/>
    </source>
</evidence>
<dbReference type="eggNOG" id="ENOG502R9PE">
    <property type="taxonomic scope" value="Eukaryota"/>
</dbReference>
<sequence length="498" mass="54081">MASSPLGLEEGGSRGYPELKGGSGRPGVGQLGPGCTLGLVFQSRPDILAGIQQAADTPARTVLFNNIAGFVYERLASAEAGDGPASKRRRVEVAHTQTNGQAHSSRALPAGSQTAEWSADAAAADPILLEVKDISVTAPQRKKYDLCFTKNFLYARAPGSFLPVQGVVYPWGDIEHAFYLPVPDKSQAQYNYVLLPRDSYLPTAKLANANPGDRQQPLEPLVFTVSTTAPKPGSIAGPSAKAAEAVSDTYRSLFHWALTTSMRSAGNQSCQLIASDPKIFHSEARQPHRPNEKAVHVKAFRGSKEGFLFFLPTGILWGFKKPLLFLPLDRIVAVSYTNVLRTTFNMVVELDTDVSDDRSGPVEKEIEFGMLDQEDYQQIDEAYVRRHGLANRSMAEQRKAKRELVESSKKAAAAGEAAGEDEGGADGMTELERAQREAEQRLQDEEDEMEEDYDPGSEGESEGEGGSSEDEEEGEEDGAQGDYDEDEEEEAQGEGVED</sequence>
<name>G2R742_THETT</name>
<dbReference type="OrthoDB" id="75754at2759"/>
<evidence type="ECO:0000313" key="7">
    <source>
        <dbReference type="Proteomes" id="UP000008181"/>
    </source>
</evidence>
<feature type="compositionally biased region" description="Acidic residues" evidence="4">
    <location>
        <begin position="444"/>
        <end position="498"/>
    </location>
</feature>
<dbReference type="SMART" id="SM01287">
    <property type="entry name" value="Rtt106"/>
    <property type="match status" value="1"/>
</dbReference>
<dbReference type="Pfam" id="PF08512">
    <property type="entry name" value="Rttp106-like_middle"/>
    <property type="match status" value="1"/>
</dbReference>
<protein>
    <recommendedName>
        <fullName evidence="5">Histone chaperone RTT106/FACT complex subunit SPT16-like middle domain-containing protein</fullName>
    </recommendedName>
</protein>
<dbReference type="HOGENOM" id="CLU_033828_0_0_1"/>
<dbReference type="GO" id="GO:0042393">
    <property type="term" value="F:histone binding"/>
    <property type="evidence" value="ECO:0007669"/>
    <property type="project" value="TreeGrafter"/>
</dbReference>
<keyword evidence="7" id="KW-1185">Reference proteome</keyword>
<proteinExistence type="inferred from homology"/>